<keyword evidence="2" id="KW-0378">Hydrolase</keyword>
<dbReference type="AlphaFoldDB" id="A0A3N1H4M9"/>
<protein>
    <submittedName>
        <fullName evidence="2">HK97 family phage prohead protease</fullName>
    </submittedName>
</protein>
<keyword evidence="2" id="KW-0645">Protease</keyword>
<dbReference type="Proteomes" id="UP000268727">
    <property type="component" value="Unassembled WGS sequence"/>
</dbReference>
<organism evidence="2 3">
    <name type="scientific">Saccharothrix texasensis</name>
    <dbReference type="NCBI Taxonomy" id="103734"/>
    <lineage>
        <taxon>Bacteria</taxon>
        <taxon>Bacillati</taxon>
        <taxon>Actinomycetota</taxon>
        <taxon>Actinomycetes</taxon>
        <taxon>Pseudonocardiales</taxon>
        <taxon>Pseudonocardiaceae</taxon>
        <taxon>Saccharothrix</taxon>
    </lineage>
</organism>
<gene>
    <name evidence="2" type="ORF">EDD40_2754</name>
</gene>
<proteinExistence type="predicted"/>
<dbReference type="OrthoDB" id="8444243at2"/>
<sequence>MSLKVEPRSATSSRRADVEPSTGVVEVLAAVTGVRDDTGDVIEPGAFTRTLKDRRPKVVLSHDWNRPVGKTLAIRELMPGDPRLPRTTHDGRPWPKGAGALWARYQANLETDDGRKSFVDAKFFGPEAAYSIGYAARRTRQVGGTRHIEDLDLFEYGPVLHGANTFARLLATKGGPPSPLEVKVVGLRAGGPSSRSGRARLSRAELAEVRELRASVEELYAEALADDVPMVADADGVLRPARCAVCREVIRGGGGGRFGSTFYCAAHDWRRA</sequence>
<dbReference type="GO" id="GO:0008233">
    <property type="term" value="F:peptidase activity"/>
    <property type="evidence" value="ECO:0007669"/>
    <property type="project" value="UniProtKB-KW"/>
</dbReference>
<name>A0A3N1H4M9_9PSEU</name>
<evidence type="ECO:0000256" key="1">
    <source>
        <dbReference type="SAM" id="MobiDB-lite"/>
    </source>
</evidence>
<evidence type="ECO:0000313" key="3">
    <source>
        <dbReference type="Proteomes" id="UP000268727"/>
    </source>
</evidence>
<evidence type="ECO:0000313" key="2">
    <source>
        <dbReference type="EMBL" id="ROP37441.1"/>
    </source>
</evidence>
<accession>A0A3N1H4M9</accession>
<comment type="caution">
    <text evidence="2">The sequence shown here is derived from an EMBL/GenBank/DDBJ whole genome shotgun (WGS) entry which is preliminary data.</text>
</comment>
<dbReference type="EMBL" id="RJKM01000001">
    <property type="protein sequence ID" value="ROP37441.1"/>
    <property type="molecule type" value="Genomic_DNA"/>
</dbReference>
<feature type="region of interest" description="Disordered" evidence="1">
    <location>
        <begin position="1"/>
        <end position="21"/>
    </location>
</feature>
<dbReference type="GO" id="GO:0006508">
    <property type="term" value="P:proteolysis"/>
    <property type="evidence" value="ECO:0007669"/>
    <property type="project" value="UniProtKB-KW"/>
</dbReference>
<dbReference type="RefSeq" id="WP_123743242.1">
    <property type="nucleotide sequence ID" value="NZ_RJKM01000001.1"/>
</dbReference>
<reference evidence="2 3" key="1">
    <citation type="submission" date="2018-11" db="EMBL/GenBank/DDBJ databases">
        <title>Sequencing the genomes of 1000 actinobacteria strains.</title>
        <authorList>
            <person name="Klenk H.-P."/>
        </authorList>
    </citation>
    <scope>NUCLEOTIDE SEQUENCE [LARGE SCALE GENOMIC DNA]</scope>
    <source>
        <strain evidence="2 3">DSM 44231</strain>
    </source>
</reference>
<keyword evidence="3" id="KW-1185">Reference proteome</keyword>